<evidence type="ECO:0000256" key="7">
    <source>
        <dbReference type="SAM" id="Phobius"/>
    </source>
</evidence>
<gene>
    <name evidence="8" type="ordered locus">Fraau_3105</name>
</gene>
<feature type="transmembrane region" description="Helical" evidence="7">
    <location>
        <begin position="520"/>
        <end position="542"/>
    </location>
</feature>
<name>H8L0D7_FRAAD</name>
<reference evidence="8" key="1">
    <citation type="submission" date="2012-02" db="EMBL/GenBank/DDBJ databases">
        <title>The complete genome of Frateuria aurantia DSM 6220.</title>
        <authorList>
            <consortium name="US DOE Joint Genome Institute (JGI-PGF)"/>
            <person name="Lucas S."/>
            <person name="Copeland A."/>
            <person name="Lapidus A."/>
            <person name="Glavina del Rio T."/>
            <person name="Dalin E."/>
            <person name="Tice H."/>
            <person name="Bruce D."/>
            <person name="Goodwin L."/>
            <person name="Pitluck S."/>
            <person name="Peters L."/>
            <person name="Ovchinnikova G."/>
            <person name="Teshima H."/>
            <person name="Kyrpides N."/>
            <person name="Mavromatis K."/>
            <person name="Ivanova N."/>
            <person name="Brettin T."/>
            <person name="Detter J.C."/>
            <person name="Han C."/>
            <person name="Larimer F."/>
            <person name="Land M."/>
            <person name="Hauser L."/>
            <person name="Markowitz V."/>
            <person name="Cheng J.-F."/>
            <person name="Hugenholtz P."/>
            <person name="Woyke T."/>
            <person name="Wu D."/>
            <person name="Brambilla E."/>
            <person name="Klenk H.-P."/>
            <person name="Eisen J.A."/>
        </authorList>
    </citation>
    <scope>NUCLEOTIDE SEQUENCE</scope>
    <source>
        <strain evidence="8">DSM 6220</strain>
    </source>
</reference>
<organism evidence="8 9">
    <name type="scientific">Frateuria aurantia (strain ATCC 33424 / DSM 6220 / KCTC 2777 / LMG 1558 / NBRC 3245 / NCIMB 13370)</name>
    <name type="common">Acetobacter aurantius</name>
    <dbReference type="NCBI Taxonomy" id="767434"/>
    <lineage>
        <taxon>Bacteria</taxon>
        <taxon>Pseudomonadati</taxon>
        <taxon>Pseudomonadota</taxon>
        <taxon>Gammaproteobacteria</taxon>
        <taxon>Lysobacterales</taxon>
        <taxon>Rhodanobacteraceae</taxon>
        <taxon>Frateuria</taxon>
    </lineage>
</organism>
<dbReference type="KEGG" id="fau:Fraau_3105"/>
<evidence type="ECO:0000313" key="8">
    <source>
        <dbReference type="EMBL" id="AFC87432.1"/>
    </source>
</evidence>
<protein>
    <submittedName>
        <fullName evidence="8">Putative membrane protein</fullName>
    </submittedName>
</protein>
<dbReference type="Pfam" id="PF04632">
    <property type="entry name" value="FUSC"/>
    <property type="match status" value="1"/>
</dbReference>
<feature type="transmembrane region" description="Helical" evidence="7">
    <location>
        <begin position="486"/>
        <end position="508"/>
    </location>
</feature>
<feature type="transmembrane region" description="Helical" evidence="7">
    <location>
        <begin position="74"/>
        <end position="94"/>
    </location>
</feature>
<keyword evidence="5 7" id="KW-1133">Transmembrane helix</keyword>
<evidence type="ECO:0000256" key="1">
    <source>
        <dbReference type="ARBA" id="ARBA00004651"/>
    </source>
</evidence>
<dbReference type="GO" id="GO:0005886">
    <property type="term" value="C:plasma membrane"/>
    <property type="evidence" value="ECO:0007669"/>
    <property type="project" value="UniProtKB-SubCell"/>
</dbReference>
<dbReference type="eggNOG" id="COG1289">
    <property type="taxonomic scope" value="Bacteria"/>
</dbReference>
<comment type="subcellular location">
    <subcellularLocation>
        <location evidence="1">Cell membrane</location>
        <topology evidence="1">Multi-pass membrane protein</topology>
    </subcellularLocation>
</comment>
<dbReference type="HOGENOM" id="CLU_013927_0_0_6"/>
<evidence type="ECO:0000256" key="2">
    <source>
        <dbReference type="ARBA" id="ARBA00022448"/>
    </source>
</evidence>
<sequence length="711" mass="78205">MSSVQRQRSAWLPKLKISLPGDLQAWLFVFKFLLAMYVAGWIALRLSLTQPLTTMMTVVIVMHPNSGMVLAKSFYRAIGTVTGSLVMLGLMALFPQEPVLLLLSLCVWVGLCSGGAIFFRGFAAYAFVLSGYTAVIVMLPVVHDPSAVFNSAVMRVSEVLLGILVSAVISDGLMPQRVFDALRRSFAEQYAHFIDFMRGTTIGTMPREEMAKEYLRFTREAVALEDMRSTVVFENAEAHARSSRLRFFNQLFMETTTSFQAAHHFIDGLLRAGHQSTAQALIELYHPIGEALDVSGAGRYDSEVLRPRLDDCLAEWDKLASRLRGELVEQEARIEFDTGSAMLQRMAVELRQMVRVRGELAGRRLQGGVERAKFYRSSDMAVAGVTALRTFLTMGALSIFWIGSGWDYATSGVLLATVFSGLLAAVPRPENAVATIGKGALLGTAMSFVVSFWALPRVDGFLLLMVATLPMFVVLGALLSRPKTTLLGFGMGVGGIAVINGVNVLGYQPVVFLDSALGQLMGILAVWGMFNIIPGLSGSGWLRHRQIVKLRRQVVVAAQAPLDGLRNRFESISRDLLLQIVAGTPSDSHVSAELLAMSLSVHGVGRGLIELRRHLAREDVSGRWQHLLGPLIADWAQLYQQPDQAAWDRVSEGLASAIAVLRAEHDRDPGAVQLLLADLYYLRVELYDDESLLIRHVELLQSLPNGWFHAT</sequence>
<dbReference type="PANTHER" id="PTHR30509">
    <property type="entry name" value="P-HYDROXYBENZOIC ACID EFFLUX PUMP SUBUNIT-RELATED"/>
    <property type="match status" value="1"/>
</dbReference>
<dbReference type="EMBL" id="CP003350">
    <property type="protein sequence ID" value="AFC87432.1"/>
    <property type="molecule type" value="Genomic_DNA"/>
</dbReference>
<feature type="transmembrane region" description="Helical" evidence="7">
    <location>
        <begin position="154"/>
        <end position="174"/>
    </location>
</feature>
<dbReference type="STRING" id="767434.Fraau_3105"/>
<dbReference type="Proteomes" id="UP000005234">
    <property type="component" value="Chromosome"/>
</dbReference>
<dbReference type="PANTHER" id="PTHR30509:SF9">
    <property type="entry name" value="MULTIDRUG RESISTANCE PROTEIN MDTO"/>
    <property type="match status" value="1"/>
</dbReference>
<keyword evidence="4 7" id="KW-0812">Transmembrane</keyword>
<feature type="transmembrane region" description="Helical" evidence="7">
    <location>
        <begin position="381"/>
        <end position="402"/>
    </location>
</feature>
<keyword evidence="9" id="KW-1185">Reference proteome</keyword>
<dbReference type="AlphaFoldDB" id="H8L0D7"/>
<dbReference type="GO" id="GO:0022857">
    <property type="term" value="F:transmembrane transporter activity"/>
    <property type="evidence" value="ECO:0007669"/>
    <property type="project" value="InterPro"/>
</dbReference>
<feature type="transmembrane region" description="Helical" evidence="7">
    <location>
        <begin position="25"/>
        <end position="46"/>
    </location>
</feature>
<keyword evidence="2" id="KW-0813">Transport</keyword>
<dbReference type="InterPro" id="IPR006726">
    <property type="entry name" value="PHBA_efflux_AaeB/fusaric-R"/>
</dbReference>
<feature type="transmembrane region" description="Helical" evidence="7">
    <location>
        <begin position="124"/>
        <end position="142"/>
    </location>
</feature>
<evidence type="ECO:0000256" key="6">
    <source>
        <dbReference type="ARBA" id="ARBA00023136"/>
    </source>
</evidence>
<accession>H8L0D7</accession>
<evidence type="ECO:0000256" key="4">
    <source>
        <dbReference type="ARBA" id="ARBA00022692"/>
    </source>
</evidence>
<evidence type="ECO:0000256" key="5">
    <source>
        <dbReference type="ARBA" id="ARBA00022989"/>
    </source>
</evidence>
<evidence type="ECO:0000256" key="3">
    <source>
        <dbReference type="ARBA" id="ARBA00022475"/>
    </source>
</evidence>
<evidence type="ECO:0000313" key="9">
    <source>
        <dbReference type="Proteomes" id="UP000005234"/>
    </source>
</evidence>
<feature type="transmembrane region" description="Helical" evidence="7">
    <location>
        <begin position="408"/>
        <end position="426"/>
    </location>
</feature>
<feature type="transmembrane region" description="Helical" evidence="7">
    <location>
        <begin position="433"/>
        <end position="455"/>
    </location>
</feature>
<proteinExistence type="predicted"/>
<keyword evidence="6 7" id="KW-0472">Membrane</keyword>
<dbReference type="OrthoDB" id="9807111at2"/>
<keyword evidence="3" id="KW-1003">Cell membrane</keyword>
<feature type="transmembrane region" description="Helical" evidence="7">
    <location>
        <begin position="100"/>
        <end position="119"/>
    </location>
</feature>
<feature type="transmembrane region" description="Helical" evidence="7">
    <location>
        <begin position="461"/>
        <end position="479"/>
    </location>
</feature>